<feature type="transmembrane region" description="Helical" evidence="10">
    <location>
        <begin position="337"/>
        <end position="359"/>
    </location>
</feature>
<keyword evidence="6 10" id="KW-1133">Transmembrane helix</keyword>
<keyword evidence="4 8" id="KW-0812">Transmembrane</keyword>
<evidence type="ECO:0000313" key="12">
    <source>
        <dbReference type="Proteomes" id="UP001300502"/>
    </source>
</evidence>
<evidence type="ECO:0000256" key="6">
    <source>
        <dbReference type="ARBA" id="ARBA00022989"/>
    </source>
</evidence>
<reference evidence="11 12" key="1">
    <citation type="submission" date="2022-07" db="EMBL/GenBank/DDBJ databases">
        <title>Genome-wide signatures of adaptation to extreme environments.</title>
        <authorList>
            <person name="Cho C.H."/>
            <person name="Yoon H.S."/>
        </authorList>
    </citation>
    <scope>NUCLEOTIDE SEQUENCE [LARGE SCALE GENOMIC DNA]</scope>
    <source>
        <strain evidence="11 12">108.79 E11</strain>
    </source>
</reference>
<dbReference type="GO" id="GO:0016020">
    <property type="term" value="C:membrane"/>
    <property type="evidence" value="ECO:0007669"/>
    <property type="project" value="UniProtKB-SubCell"/>
</dbReference>
<feature type="repeat" description="Solcar" evidence="8">
    <location>
        <begin position="127"/>
        <end position="226"/>
    </location>
</feature>
<dbReference type="Pfam" id="PF00153">
    <property type="entry name" value="Mito_carr"/>
    <property type="match status" value="3"/>
</dbReference>
<evidence type="ECO:0000256" key="8">
    <source>
        <dbReference type="PROSITE-ProRule" id="PRU00282"/>
    </source>
</evidence>
<dbReference type="InterPro" id="IPR018108">
    <property type="entry name" value="MCP_transmembrane"/>
</dbReference>
<evidence type="ECO:0000256" key="5">
    <source>
        <dbReference type="ARBA" id="ARBA00022737"/>
    </source>
</evidence>
<dbReference type="AlphaFoldDB" id="A0AAV9I8T4"/>
<dbReference type="SUPFAM" id="SSF103506">
    <property type="entry name" value="Mitochondrial carrier"/>
    <property type="match status" value="1"/>
</dbReference>
<organism evidence="11 12">
    <name type="scientific">Galdieria yellowstonensis</name>
    <dbReference type="NCBI Taxonomy" id="3028027"/>
    <lineage>
        <taxon>Eukaryota</taxon>
        <taxon>Rhodophyta</taxon>
        <taxon>Bangiophyceae</taxon>
        <taxon>Galdieriales</taxon>
        <taxon>Galdieriaceae</taxon>
        <taxon>Galdieria</taxon>
    </lineage>
</organism>
<name>A0AAV9I8T4_9RHOD</name>
<dbReference type="PROSITE" id="PS50920">
    <property type="entry name" value="SOLCAR"/>
    <property type="match status" value="3"/>
</dbReference>
<dbReference type="Proteomes" id="UP001300502">
    <property type="component" value="Unassembled WGS sequence"/>
</dbReference>
<dbReference type="PANTHER" id="PTHR45667">
    <property type="entry name" value="S-ADENOSYLMETHIONINE MITOCHONDRIAL CARRIER PROTEIN"/>
    <property type="match status" value="1"/>
</dbReference>
<sequence length="431" mass="48156">MKRTTICANCTLPVLFPFSSYVPPFLSSVTHSRRTHVAPIQLQLHRWKFDSNKEGEWKVEYANSGDGWNSRKHSNLLKYGFTRVERSHSRFVAFRVLLSNVFQVLLYPIQVFQGVGYGAFRKLASSSRILKEAVAGAAAEATAEVVLYPLDTLKVRIQSCSKHPLEELQWRVFSSATGRHLGSRGFSRFISENHIGDLYKGIGQSVLAVLPTAAIFALVYHNLKRSLLRIFPTEWHQTLRPVTSLVAGAVGTTLASLMEAPTELVKSRLQAGMYRSVGEAFRTILLSESGFRGLYQGARSNLLRNLPFDALEFASFETLKDIYLRWKNKKYLEKEEMWLLGAVAGGLVGALTTPFDVVYTRLVTHPSKYVSVSGTLKLIYQQEGVRGLFRGVLPKVAWEAANSGVFFLVFDGLMQSFDNLSAKSQSKGNTA</sequence>
<evidence type="ECO:0000256" key="9">
    <source>
        <dbReference type="RuleBase" id="RU000488"/>
    </source>
</evidence>
<protein>
    <recommendedName>
        <fullName evidence="13">Mitochondrial carrier (BOU / S-adenosylmethionine carrier)</fullName>
    </recommendedName>
</protein>
<dbReference type="InterPro" id="IPR023395">
    <property type="entry name" value="MCP_dom_sf"/>
</dbReference>
<keyword evidence="3 9" id="KW-0813">Transport</keyword>
<evidence type="ECO:0000256" key="1">
    <source>
        <dbReference type="ARBA" id="ARBA00004141"/>
    </source>
</evidence>
<gene>
    <name evidence="11" type="ORF">GAYE_SCF00G1726</name>
</gene>
<evidence type="ECO:0000256" key="4">
    <source>
        <dbReference type="ARBA" id="ARBA00022692"/>
    </source>
</evidence>
<comment type="similarity">
    <text evidence="2 9">Belongs to the mitochondrial carrier (TC 2.A.29) family.</text>
</comment>
<evidence type="ECO:0000313" key="11">
    <source>
        <dbReference type="EMBL" id="KAK4523830.1"/>
    </source>
</evidence>
<keyword evidence="5" id="KW-0677">Repeat</keyword>
<accession>A0AAV9I8T4</accession>
<comment type="caution">
    <text evidence="11">The sequence shown here is derived from an EMBL/GenBank/DDBJ whole genome shotgun (WGS) entry which is preliminary data.</text>
</comment>
<dbReference type="EMBL" id="JANCYU010000020">
    <property type="protein sequence ID" value="KAK4523830.1"/>
    <property type="molecule type" value="Genomic_DNA"/>
</dbReference>
<feature type="repeat" description="Solcar" evidence="8">
    <location>
        <begin position="239"/>
        <end position="322"/>
    </location>
</feature>
<feature type="repeat" description="Solcar" evidence="8">
    <location>
        <begin position="336"/>
        <end position="416"/>
    </location>
</feature>
<evidence type="ECO:0000256" key="2">
    <source>
        <dbReference type="ARBA" id="ARBA00006375"/>
    </source>
</evidence>
<evidence type="ECO:0000256" key="10">
    <source>
        <dbReference type="SAM" id="Phobius"/>
    </source>
</evidence>
<evidence type="ECO:0000256" key="3">
    <source>
        <dbReference type="ARBA" id="ARBA00022448"/>
    </source>
</evidence>
<feature type="transmembrane region" description="Helical" evidence="10">
    <location>
        <begin position="201"/>
        <end position="220"/>
    </location>
</feature>
<dbReference type="Gene3D" id="1.50.40.10">
    <property type="entry name" value="Mitochondrial carrier domain"/>
    <property type="match status" value="1"/>
</dbReference>
<evidence type="ECO:0000256" key="7">
    <source>
        <dbReference type="ARBA" id="ARBA00023136"/>
    </source>
</evidence>
<evidence type="ECO:0008006" key="13">
    <source>
        <dbReference type="Google" id="ProtNLM"/>
    </source>
</evidence>
<keyword evidence="12" id="KW-1185">Reference proteome</keyword>
<comment type="subcellular location">
    <subcellularLocation>
        <location evidence="1">Membrane</location>
        <topology evidence="1">Multi-pass membrane protein</topology>
    </subcellularLocation>
</comment>
<proteinExistence type="inferred from homology"/>
<keyword evidence="7 8" id="KW-0472">Membrane</keyword>